<dbReference type="Pfam" id="PF01435">
    <property type="entry name" value="Peptidase_M48"/>
    <property type="match status" value="1"/>
</dbReference>
<feature type="transmembrane region" description="Helical" evidence="7">
    <location>
        <begin position="31"/>
        <end position="52"/>
    </location>
</feature>
<dbReference type="Gene3D" id="3.30.2010.10">
    <property type="entry name" value="Metalloproteases ('zincins'), catalytic domain"/>
    <property type="match status" value="1"/>
</dbReference>
<comment type="cofactor">
    <cofactor evidence="6">
        <name>Zn(2+)</name>
        <dbReference type="ChEBI" id="CHEBI:29105"/>
    </cofactor>
    <text evidence="6">Binds 1 zinc ion per subunit.</text>
</comment>
<keyword evidence="7" id="KW-0472">Membrane</keyword>
<accession>A0A849HIU4</accession>
<evidence type="ECO:0000256" key="3">
    <source>
        <dbReference type="ARBA" id="ARBA00022801"/>
    </source>
</evidence>
<evidence type="ECO:0000259" key="8">
    <source>
        <dbReference type="Pfam" id="PF01435"/>
    </source>
</evidence>
<dbReference type="InterPro" id="IPR052173">
    <property type="entry name" value="Beta-lactam_resp_regulator"/>
</dbReference>
<evidence type="ECO:0000256" key="5">
    <source>
        <dbReference type="ARBA" id="ARBA00023049"/>
    </source>
</evidence>
<dbReference type="GO" id="GO:0006508">
    <property type="term" value="P:proteolysis"/>
    <property type="evidence" value="ECO:0007669"/>
    <property type="project" value="UniProtKB-KW"/>
</dbReference>
<keyword evidence="7" id="KW-0812">Transmembrane</keyword>
<evidence type="ECO:0000256" key="7">
    <source>
        <dbReference type="SAM" id="Phobius"/>
    </source>
</evidence>
<evidence type="ECO:0000256" key="6">
    <source>
        <dbReference type="RuleBase" id="RU003983"/>
    </source>
</evidence>
<feature type="domain" description="Peptidase M48" evidence="8">
    <location>
        <begin position="152"/>
        <end position="197"/>
    </location>
</feature>
<keyword evidence="7" id="KW-1133">Transmembrane helix</keyword>
<dbReference type="InterPro" id="IPR001915">
    <property type="entry name" value="Peptidase_M48"/>
</dbReference>
<evidence type="ECO:0000313" key="10">
    <source>
        <dbReference type="Proteomes" id="UP000588586"/>
    </source>
</evidence>
<dbReference type="GO" id="GO:0004222">
    <property type="term" value="F:metalloendopeptidase activity"/>
    <property type="evidence" value="ECO:0007669"/>
    <property type="project" value="InterPro"/>
</dbReference>
<reference evidence="9 10" key="1">
    <citation type="submission" date="2020-04" db="EMBL/GenBank/DDBJ databases">
        <title>Knoellia sp. isolate from air conditioner.</title>
        <authorList>
            <person name="Chea S."/>
            <person name="Kim D.-U."/>
        </authorList>
    </citation>
    <scope>NUCLEOTIDE SEQUENCE [LARGE SCALE GENOMIC DNA]</scope>
    <source>
        <strain evidence="9 10">DB2414S</strain>
    </source>
</reference>
<keyword evidence="3 6" id="KW-0378">Hydrolase</keyword>
<dbReference type="CDD" id="cd07326">
    <property type="entry name" value="M56_BlaR1_MecR1_like"/>
    <property type="match status" value="1"/>
</dbReference>
<gene>
    <name evidence="9" type="ORF">HJG52_17860</name>
</gene>
<keyword evidence="10" id="KW-1185">Reference proteome</keyword>
<comment type="similarity">
    <text evidence="6">Belongs to the peptidase M48 family.</text>
</comment>
<name>A0A849HIU4_9MICO</name>
<feature type="transmembrane region" description="Helical" evidence="7">
    <location>
        <begin position="278"/>
        <end position="301"/>
    </location>
</feature>
<evidence type="ECO:0000256" key="1">
    <source>
        <dbReference type="ARBA" id="ARBA00022670"/>
    </source>
</evidence>
<keyword evidence="4 6" id="KW-0862">Zinc</keyword>
<dbReference type="EMBL" id="JABEPQ010000005">
    <property type="protein sequence ID" value="NNM47855.1"/>
    <property type="molecule type" value="Genomic_DNA"/>
</dbReference>
<keyword evidence="1 6" id="KW-0645">Protease</keyword>
<comment type="caution">
    <text evidence="9">The sequence shown here is derived from an EMBL/GenBank/DDBJ whole genome shotgun (WGS) entry which is preliminary data.</text>
</comment>
<organism evidence="9 10">
    <name type="scientific">Knoellia koreensis</name>
    <dbReference type="NCBI Taxonomy" id="2730921"/>
    <lineage>
        <taxon>Bacteria</taxon>
        <taxon>Bacillati</taxon>
        <taxon>Actinomycetota</taxon>
        <taxon>Actinomycetes</taxon>
        <taxon>Micrococcales</taxon>
        <taxon>Intrasporangiaceae</taxon>
        <taxon>Knoellia</taxon>
    </lineage>
</organism>
<feature type="transmembrane region" description="Helical" evidence="7">
    <location>
        <begin position="88"/>
        <end position="111"/>
    </location>
</feature>
<sequence>MALLLYAVLAGTVFGAWLRRSGIAGRSPRSALALWLSLDASIVLSLALAALAPVVGTKPIADGLVNLLSACVLTLSGAYAGTGDTATHLAVAAIGWAALTTLGVLVALGMIRAARYRRRHLSGLTRAGTFQPSLDAWVLQHGQPLVYCVPGRPGGVVLTTGTLDLLGSRELSAVLAHERAHLRGRHAQITMIADGLRRSVGWIPGVRMAAEEIAQLVEVLADDAARRETDGPAVIRALLALGAGPVPDGALGATTNLTSMRVSRLSGDPSPRPWRAQLAAVVLVASALTAPAVIAVLPAALGINADYCPAQVTMAAEAVTFPSTNASLRSTH</sequence>
<dbReference type="PANTHER" id="PTHR34978">
    <property type="entry name" value="POSSIBLE SENSOR-TRANSDUCER PROTEIN BLAR"/>
    <property type="match status" value="1"/>
</dbReference>
<dbReference type="PANTHER" id="PTHR34978:SF3">
    <property type="entry name" value="SLR0241 PROTEIN"/>
    <property type="match status" value="1"/>
</dbReference>
<evidence type="ECO:0000256" key="4">
    <source>
        <dbReference type="ARBA" id="ARBA00022833"/>
    </source>
</evidence>
<dbReference type="AlphaFoldDB" id="A0A849HIU4"/>
<proteinExistence type="inferred from homology"/>
<keyword evidence="2" id="KW-0479">Metal-binding</keyword>
<keyword evidence="5 6" id="KW-0482">Metalloprotease</keyword>
<evidence type="ECO:0000313" key="9">
    <source>
        <dbReference type="EMBL" id="NNM47855.1"/>
    </source>
</evidence>
<dbReference type="RefSeq" id="WP_171244983.1">
    <property type="nucleotide sequence ID" value="NZ_JABEPQ010000005.1"/>
</dbReference>
<dbReference type="GO" id="GO:0046872">
    <property type="term" value="F:metal ion binding"/>
    <property type="evidence" value="ECO:0007669"/>
    <property type="project" value="UniProtKB-KW"/>
</dbReference>
<dbReference type="Proteomes" id="UP000588586">
    <property type="component" value="Unassembled WGS sequence"/>
</dbReference>
<protein>
    <submittedName>
        <fullName evidence="9">M56 family metallopeptidase</fullName>
    </submittedName>
</protein>
<feature type="transmembrane region" description="Helical" evidence="7">
    <location>
        <begin position="64"/>
        <end position="82"/>
    </location>
</feature>
<evidence type="ECO:0000256" key="2">
    <source>
        <dbReference type="ARBA" id="ARBA00022723"/>
    </source>
</evidence>